<dbReference type="OrthoDB" id="8056121at2759"/>
<proteinExistence type="predicted"/>
<feature type="coiled-coil region" evidence="1">
    <location>
        <begin position="65"/>
        <end position="92"/>
    </location>
</feature>
<comment type="caution">
    <text evidence="4">The sequence shown here is derived from an EMBL/GenBank/DDBJ whole genome shotgun (WGS) entry which is preliminary data.</text>
</comment>
<protein>
    <submittedName>
        <fullName evidence="4">Cell surface isoform A</fullName>
    </submittedName>
    <submittedName>
        <fullName evidence="3">Cell surface isoform B</fullName>
    </submittedName>
</protein>
<dbReference type="Proteomes" id="UP000239899">
    <property type="component" value="Unassembled WGS sequence"/>
</dbReference>
<accession>A0A2P6TEH9</accession>
<keyword evidence="1" id="KW-0175">Coiled coil</keyword>
<name>A0A2P6TEH9_CHLSO</name>
<dbReference type="Gene3D" id="1.20.5.190">
    <property type="match status" value="1"/>
</dbReference>
<dbReference type="EMBL" id="LHPG02000020">
    <property type="protein sequence ID" value="PRW21031.1"/>
    <property type="molecule type" value="Genomic_DNA"/>
</dbReference>
<gene>
    <name evidence="4" type="ORF">C2E21_8451</name>
</gene>
<dbReference type="AlphaFoldDB" id="A0A2P6TEH9"/>
<feature type="region of interest" description="Disordered" evidence="2">
    <location>
        <begin position="35"/>
        <end position="57"/>
    </location>
</feature>
<evidence type="ECO:0000313" key="4">
    <source>
        <dbReference type="EMBL" id="PRW21032.1"/>
    </source>
</evidence>
<dbReference type="EMBL" id="LHPG02000020">
    <property type="protein sequence ID" value="PRW21032.1"/>
    <property type="molecule type" value="Genomic_DNA"/>
</dbReference>
<reference evidence="4" key="2">
    <citation type="submission" date="2018-02" db="EMBL/GenBank/DDBJ databases">
        <authorList>
            <person name="Cohen D.B."/>
            <person name="Kent A.D."/>
        </authorList>
    </citation>
    <scope>NUCLEOTIDE SEQUENCE</scope>
    <source>
        <strain evidence="4">1602</strain>
    </source>
</reference>
<evidence type="ECO:0000256" key="1">
    <source>
        <dbReference type="SAM" id="Coils"/>
    </source>
</evidence>
<organism evidence="4 5">
    <name type="scientific">Chlorella sorokiniana</name>
    <name type="common">Freshwater green alga</name>
    <dbReference type="NCBI Taxonomy" id="3076"/>
    <lineage>
        <taxon>Eukaryota</taxon>
        <taxon>Viridiplantae</taxon>
        <taxon>Chlorophyta</taxon>
        <taxon>core chlorophytes</taxon>
        <taxon>Trebouxiophyceae</taxon>
        <taxon>Chlorellales</taxon>
        <taxon>Chlorellaceae</taxon>
        <taxon>Chlorella clade</taxon>
        <taxon>Chlorella</taxon>
    </lineage>
</organism>
<keyword evidence="5" id="KW-1185">Reference proteome</keyword>
<evidence type="ECO:0000256" key="2">
    <source>
        <dbReference type="SAM" id="MobiDB-lite"/>
    </source>
</evidence>
<sequence length="126" mass="13392">MLAALQRPQAPRPLTAAAWSAGRVGLASLRAAPARTPAWRPPRGTAVGSAAEPPEPPSELLLPELQALADAVEQLQADVTAVRNDVSELKTDLGNMRVGVSELKADFGNMKAGMENMKISRRSRMP</sequence>
<evidence type="ECO:0000313" key="5">
    <source>
        <dbReference type="Proteomes" id="UP000239899"/>
    </source>
</evidence>
<evidence type="ECO:0000313" key="3">
    <source>
        <dbReference type="EMBL" id="PRW21031.1"/>
    </source>
</evidence>
<reference evidence="4 5" key="1">
    <citation type="journal article" date="2018" name="Plant J.">
        <title>Genome sequences of Chlorella sorokiniana UTEX 1602 and Micractinium conductrix SAG 241.80: implications to maltose excretion by a green alga.</title>
        <authorList>
            <person name="Arriola M.B."/>
            <person name="Velmurugan N."/>
            <person name="Zhang Y."/>
            <person name="Plunkett M.H."/>
            <person name="Hondzo H."/>
            <person name="Barney B.M."/>
        </authorList>
    </citation>
    <scope>NUCLEOTIDE SEQUENCE [LARGE SCALE GENOMIC DNA]</scope>
    <source>
        <strain evidence="4">1602</strain>
        <strain evidence="5">UTEX 1602</strain>
    </source>
</reference>